<feature type="region of interest" description="Disordered" evidence="1">
    <location>
        <begin position="1"/>
        <end position="35"/>
    </location>
</feature>
<evidence type="ECO:0000256" key="2">
    <source>
        <dbReference type="SAM" id="Phobius"/>
    </source>
</evidence>
<keyword evidence="2" id="KW-0812">Transmembrane</keyword>
<evidence type="ECO:0000313" key="3">
    <source>
        <dbReference type="EMBL" id="QLD11305.1"/>
    </source>
</evidence>
<dbReference type="Proteomes" id="UP000509638">
    <property type="component" value="Chromosome"/>
</dbReference>
<proteinExistence type="predicted"/>
<protein>
    <recommendedName>
        <fullName evidence="5">Adhesin domain-containing protein</fullName>
    </recommendedName>
</protein>
<feature type="compositionally biased region" description="Polar residues" evidence="1">
    <location>
        <begin position="26"/>
        <end position="35"/>
    </location>
</feature>
<keyword evidence="2" id="KW-1133">Transmembrane helix</keyword>
<organism evidence="3 4">
    <name type="scientific">Microbacterium oleivorans</name>
    <dbReference type="NCBI Taxonomy" id="273677"/>
    <lineage>
        <taxon>Bacteria</taxon>
        <taxon>Bacillati</taxon>
        <taxon>Actinomycetota</taxon>
        <taxon>Actinomycetes</taxon>
        <taxon>Micrococcales</taxon>
        <taxon>Microbacteriaceae</taxon>
        <taxon>Microbacterium</taxon>
    </lineage>
</organism>
<feature type="compositionally biased region" description="Pro residues" evidence="1">
    <location>
        <begin position="1"/>
        <end position="22"/>
    </location>
</feature>
<dbReference type="Gene3D" id="2.160.20.120">
    <property type="match status" value="1"/>
</dbReference>
<gene>
    <name evidence="3" type="ORF">HW566_05660</name>
</gene>
<reference evidence="3 4" key="1">
    <citation type="submission" date="2020-06" db="EMBL/GenBank/DDBJ databases">
        <authorList>
            <person name="Jo H."/>
        </authorList>
    </citation>
    <scope>NUCLEOTIDE SEQUENCE [LARGE SCALE GENOMIC DNA]</scope>
    <source>
        <strain evidence="3 4">I46</strain>
    </source>
</reference>
<evidence type="ECO:0000313" key="4">
    <source>
        <dbReference type="Proteomes" id="UP000509638"/>
    </source>
</evidence>
<sequence>MSTTLTPPPATPPETPAGPPDAPVGTSPQPAAPSSGSRAIAVLCAAAGGALILFAAGTGVISTVTSGAERTATLTASTSGVTALEVDTAAAEVEVSFASVDEATLTVTGSRGADSWELSRSGDRLVVDSDRDWWGSWSLWGDSARATLVLPDTLAGVDADLRVGAGSMRVAGEFGDLELTVDAGSIDASGTAETVGTTVSAGRASIELHGVRDAVVQLSAGRVSGALTGTAPRSVTVDAEAGGVDLTLPAARYAVSASEEAGSFSSRLLEDPASAHRVEVTVSAGSVVLNPSR</sequence>
<dbReference type="EMBL" id="CP058316">
    <property type="protein sequence ID" value="QLD11305.1"/>
    <property type="molecule type" value="Genomic_DNA"/>
</dbReference>
<accession>A0A7D5ERP3</accession>
<dbReference type="RefSeq" id="WP_178011141.1">
    <property type="nucleotide sequence ID" value="NZ_CP058316.1"/>
</dbReference>
<evidence type="ECO:0008006" key="5">
    <source>
        <dbReference type="Google" id="ProtNLM"/>
    </source>
</evidence>
<name>A0A7D5ERP3_9MICO</name>
<evidence type="ECO:0000256" key="1">
    <source>
        <dbReference type="SAM" id="MobiDB-lite"/>
    </source>
</evidence>
<dbReference type="AlphaFoldDB" id="A0A7D5ERP3"/>
<feature type="transmembrane region" description="Helical" evidence="2">
    <location>
        <begin position="39"/>
        <end position="61"/>
    </location>
</feature>
<keyword evidence="2" id="KW-0472">Membrane</keyword>